<keyword evidence="4 6" id="KW-0808">Transferase</keyword>
<dbReference type="InterPro" id="IPR023397">
    <property type="entry name" value="SAM-dep_MeTrfase_MraW_recog"/>
</dbReference>
<dbReference type="InterPro" id="IPR029063">
    <property type="entry name" value="SAM-dependent_MTases_sf"/>
</dbReference>
<keyword evidence="3 6" id="KW-0489">Methyltransferase</keyword>
<dbReference type="GO" id="GO:0071424">
    <property type="term" value="F:rRNA (cytosine-N4-)-methyltransferase activity"/>
    <property type="evidence" value="ECO:0007669"/>
    <property type="project" value="UniProtKB-UniRule"/>
</dbReference>
<evidence type="ECO:0000256" key="7">
    <source>
        <dbReference type="SAM" id="MobiDB-lite"/>
    </source>
</evidence>
<dbReference type="Gene3D" id="3.40.50.150">
    <property type="entry name" value="Vaccinia Virus protein VP39"/>
    <property type="match status" value="1"/>
</dbReference>
<accession>A0A4Y1X1Z8</accession>
<evidence type="ECO:0000256" key="6">
    <source>
        <dbReference type="HAMAP-Rule" id="MF_01007"/>
    </source>
</evidence>
<dbReference type="KEGG" id="ada:A5CPEGH6_11470"/>
<evidence type="ECO:0000256" key="5">
    <source>
        <dbReference type="ARBA" id="ARBA00022691"/>
    </source>
</evidence>
<feature type="binding site" evidence="6">
    <location>
        <begin position="33"/>
        <end position="35"/>
    </location>
    <ligand>
        <name>S-adenosyl-L-methionine</name>
        <dbReference type="ChEBI" id="CHEBI:59789"/>
    </ligand>
</feature>
<feature type="binding site" evidence="6">
    <location>
        <position position="96"/>
    </location>
    <ligand>
        <name>S-adenosyl-L-methionine</name>
        <dbReference type="ChEBI" id="CHEBI:59789"/>
    </ligand>
</feature>
<dbReference type="Pfam" id="PF01795">
    <property type="entry name" value="Methyltransf_5"/>
    <property type="match status" value="1"/>
</dbReference>
<keyword evidence="6" id="KW-0963">Cytoplasm</keyword>
<evidence type="ECO:0000313" key="8">
    <source>
        <dbReference type="EMBL" id="BBL06509.1"/>
    </source>
</evidence>
<dbReference type="Proteomes" id="UP000319374">
    <property type="component" value="Chromosome"/>
</dbReference>
<dbReference type="PANTHER" id="PTHR11265:SF0">
    <property type="entry name" value="12S RRNA N4-METHYLCYTIDINE METHYLTRANSFERASE"/>
    <property type="match status" value="1"/>
</dbReference>
<dbReference type="InterPro" id="IPR002903">
    <property type="entry name" value="RsmH"/>
</dbReference>
<dbReference type="EMBL" id="AP019736">
    <property type="protein sequence ID" value="BBL06509.1"/>
    <property type="molecule type" value="Genomic_DNA"/>
</dbReference>
<dbReference type="PIRSF" id="PIRSF004486">
    <property type="entry name" value="MraW"/>
    <property type="match status" value="1"/>
</dbReference>
<comment type="similarity">
    <text evidence="1 6">Belongs to the methyltransferase superfamily. RsmH family.</text>
</comment>
<dbReference type="Gene3D" id="1.10.150.170">
    <property type="entry name" value="Putative methyltransferase TM0872, insert domain"/>
    <property type="match status" value="1"/>
</dbReference>
<dbReference type="GO" id="GO:0005737">
    <property type="term" value="C:cytoplasm"/>
    <property type="evidence" value="ECO:0007669"/>
    <property type="project" value="UniProtKB-SubCell"/>
</dbReference>
<dbReference type="AlphaFoldDB" id="A0A4Y1X1Z8"/>
<comment type="subcellular location">
    <subcellularLocation>
        <location evidence="6">Cytoplasm</location>
    </subcellularLocation>
</comment>
<dbReference type="NCBIfam" id="TIGR00006">
    <property type="entry name" value="16S rRNA (cytosine(1402)-N(4))-methyltransferase RsmH"/>
    <property type="match status" value="1"/>
</dbReference>
<dbReference type="GeneID" id="98673124"/>
<keyword evidence="9" id="KW-1185">Reference proteome</keyword>
<evidence type="ECO:0000256" key="3">
    <source>
        <dbReference type="ARBA" id="ARBA00022603"/>
    </source>
</evidence>
<sequence>MPQYHTPVLLEESVDLLDIRPDGTYADLTFGGGGHSRRILERLGPAGRLYAFDQDRDTLANRPDDGRFCYVESNFRFLRGALRCRGVREVDGILADLGVSSHHFDAVERGFSFRGDAPLDMRMNQRGRLTAADVVNGYSAEELTRLLGDWGELETPWKVASCLVRAREAEPVRTTAQLVAAVAPCTPRKDGTKFLTKLFQALRIEVNGEMEALRMALEQSLRVLRPGGRLVVISYHSLEDRLVKNFLRSGDFSGRVAKDFYGRPQVPFEPVTRKAVTPSAAELERNPRSRSAKLRAAAKR</sequence>
<feature type="binding site" evidence="6">
    <location>
        <position position="53"/>
    </location>
    <ligand>
        <name>S-adenosyl-L-methionine</name>
        <dbReference type="ChEBI" id="CHEBI:59789"/>
    </ligand>
</feature>
<dbReference type="PANTHER" id="PTHR11265">
    <property type="entry name" value="S-ADENOSYL-METHYLTRANSFERASE MRAW"/>
    <property type="match status" value="1"/>
</dbReference>
<keyword evidence="2 6" id="KW-0698">rRNA processing</keyword>
<evidence type="ECO:0000256" key="2">
    <source>
        <dbReference type="ARBA" id="ARBA00022552"/>
    </source>
</evidence>
<name>A0A4Y1X1Z8_9BACT</name>
<dbReference type="EC" id="2.1.1.199" evidence="6"/>
<proteinExistence type="inferred from homology"/>
<comment type="catalytic activity">
    <reaction evidence="6">
        <text>cytidine(1402) in 16S rRNA + S-adenosyl-L-methionine = N(4)-methylcytidine(1402) in 16S rRNA + S-adenosyl-L-homocysteine + H(+)</text>
        <dbReference type="Rhea" id="RHEA:42928"/>
        <dbReference type="Rhea" id="RHEA-COMP:10286"/>
        <dbReference type="Rhea" id="RHEA-COMP:10287"/>
        <dbReference type="ChEBI" id="CHEBI:15378"/>
        <dbReference type="ChEBI" id="CHEBI:57856"/>
        <dbReference type="ChEBI" id="CHEBI:59789"/>
        <dbReference type="ChEBI" id="CHEBI:74506"/>
        <dbReference type="ChEBI" id="CHEBI:82748"/>
        <dbReference type="EC" id="2.1.1.199"/>
    </reaction>
</comment>
<feature type="region of interest" description="Disordered" evidence="7">
    <location>
        <begin position="271"/>
        <end position="300"/>
    </location>
</feature>
<organism evidence="8 9">
    <name type="scientific">Alistipes dispar</name>
    <dbReference type="NCBI Taxonomy" id="2585119"/>
    <lineage>
        <taxon>Bacteria</taxon>
        <taxon>Pseudomonadati</taxon>
        <taxon>Bacteroidota</taxon>
        <taxon>Bacteroidia</taxon>
        <taxon>Bacteroidales</taxon>
        <taxon>Rikenellaceae</taxon>
        <taxon>Alistipes</taxon>
    </lineage>
</organism>
<dbReference type="RefSeq" id="WP_141428323.1">
    <property type="nucleotide sequence ID" value="NZ_AP019736.1"/>
</dbReference>
<dbReference type="OrthoDB" id="9806637at2"/>
<dbReference type="HAMAP" id="MF_01007">
    <property type="entry name" value="16SrRNA_methyltr_H"/>
    <property type="match status" value="1"/>
</dbReference>
<keyword evidence="5 6" id="KW-0949">S-adenosyl-L-methionine</keyword>
<feature type="compositionally biased region" description="Basic residues" evidence="7">
    <location>
        <begin position="288"/>
        <end position="300"/>
    </location>
</feature>
<dbReference type="SUPFAM" id="SSF81799">
    <property type="entry name" value="Putative methyltransferase TM0872, insert domain"/>
    <property type="match status" value="1"/>
</dbReference>
<gene>
    <name evidence="6 8" type="primary">rsmH</name>
    <name evidence="8" type="ORF">A5CPEGH6_11470</name>
</gene>
<dbReference type="SUPFAM" id="SSF53335">
    <property type="entry name" value="S-adenosyl-L-methionine-dependent methyltransferases"/>
    <property type="match status" value="1"/>
</dbReference>
<dbReference type="GO" id="GO:0070475">
    <property type="term" value="P:rRNA base methylation"/>
    <property type="evidence" value="ECO:0007669"/>
    <property type="project" value="UniProtKB-UniRule"/>
</dbReference>
<comment type="function">
    <text evidence="6">Specifically methylates the N4 position of cytidine in position 1402 (C1402) of 16S rRNA.</text>
</comment>
<reference evidence="9" key="1">
    <citation type="submission" date="2019-06" db="EMBL/GenBank/DDBJ databases">
        <title>Alistipes onderdonkii subsp. vulgaris subsp. nov., Alistipes dispar sp. nov. and Alistipes communis sp. nov., isolated from human faeces, and creation of Alistipes onderdonkii subsp. onderdonkii subsp. nov.</title>
        <authorList>
            <person name="Sakamoto M."/>
            <person name="Ikeyama N."/>
            <person name="Ogata Y."/>
            <person name="Suda W."/>
            <person name="Iino T."/>
            <person name="Hattori M."/>
            <person name="Ohkuma M."/>
        </authorList>
    </citation>
    <scope>NUCLEOTIDE SEQUENCE [LARGE SCALE GENOMIC DNA]</scope>
    <source>
        <strain evidence="9">5CPEGH6</strain>
    </source>
</reference>
<protein>
    <recommendedName>
        <fullName evidence="6">Ribosomal RNA small subunit methyltransferase H</fullName>
        <ecNumber evidence="6">2.1.1.199</ecNumber>
    </recommendedName>
    <alternativeName>
        <fullName evidence="6">16S rRNA m(4)C1402 methyltransferase</fullName>
    </alternativeName>
    <alternativeName>
        <fullName evidence="6">rRNA (cytosine-N(4)-)-methyltransferase RsmH</fullName>
    </alternativeName>
</protein>
<evidence type="ECO:0000256" key="1">
    <source>
        <dbReference type="ARBA" id="ARBA00010396"/>
    </source>
</evidence>
<evidence type="ECO:0000313" key="9">
    <source>
        <dbReference type="Proteomes" id="UP000319374"/>
    </source>
</evidence>
<evidence type="ECO:0000256" key="4">
    <source>
        <dbReference type="ARBA" id="ARBA00022679"/>
    </source>
</evidence>
<feature type="binding site" evidence="6">
    <location>
        <position position="75"/>
    </location>
    <ligand>
        <name>S-adenosyl-L-methionine</name>
        <dbReference type="ChEBI" id="CHEBI:59789"/>
    </ligand>
</feature>
<feature type="binding site" evidence="6">
    <location>
        <position position="103"/>
    </location>
    <ligand>
        <name>S-adenosyl-L-methionine</name>
        <dbReference type="ChEBI" id="CHEBI:59789"/>
    </ligand>
</feature>